<dbReference type="PROSITE" id="PS51891">
    <property type="entry name" value="CENP_V_GFA"/>
    <property type="match status" value="1"/>
</dbReference>
<dbReference type="OrthoDB" id="4188830at2"/>
<dbReference type="InterPro" id="IPR006913">
    <property type="entry name" value="CENP-V/GFA"/>
</dbReference>
<keyword evidence="7" id="KW-1185">Reference proteome</keyword>
<dbReference type="Pfam" id="PF04828">
    <property type="entry name" value="GFA"/>
    <property type="match status" value="1"/>
</dbReference>
<dbReference type="GO" id="GO:0016846">
    <property type="term" value="F:carbon-sulfur lyase activity"/>
    <property type="evidence" value="ECO:0007669"/>
    <property type="project" value="InterPro"/>
</dbReference>
<evidence type="ECO:0000256" key="2">
    <source>
        <dbReference type="ARBA" id="ARBA00022723"/>
    </source>
</evidence>
<dbReference type="InterPro" id="IPR011057">
    <property type="entry name" value="Mss4-like_sf"/>
</dbReference>
<evidence type="ECO:0000256" key="4">
    <source>
        <dbReference type="ARBA" id="ARBA00023239"/>
    </source>
</evidence>
<evidence type="ECO:0000256" key="1">
    <source>
        <dbReference type="ARBA" id="ARBA00005495"/>
    </source>
</evidence>
<dbReference type="PANTHER" id="PTHR33337">
    <property type="entry name" value="GFA DOMAIN-CONTAINING PROTEIN"/>
    <property type="match status" value="1"/>
</dbReference>
<protein>
    <submittedName>
        <fullName evidence="6">Aldehyde-activating protein</fullName>
    </submittedName>
</protein>
<keyword evidence="3" id="KW-0862">Zinc</keyword>
<gene>
    <name evidence="6" type="ORF">WA1_25515</name>
</gene>
<evidence type="ECO:0000313" key="6">
    <source>
        <dbReference type="EMBL" id="KYC40484.1"/>
    </source>
</evidence>
<evidence type="ECO:0000259" key="5">
    <source>
        <dbReference type="PROSITE" id="PS51891"/>
    </source>
</evidence>
<dbReference type="GO" id="GO:0046872">
    <property type="term" value="F:metal ion binding"/>
    <property type="evidence" value="ECO:0007669"/>
    <property type="project" value="UniProtKB-KW"/>
</dbReference>
<comment type="similarity">
    <text evidence="1">Belongs to the Gfa family.</text>
</comment>
<dbReference type="SUPFAM" id="SSF51316">
    <property type="entry name" value="Mss4-like"/>
    <property type="match status" value="1"/>
</dbReference>
<proteinExistence type="inferred from homology"/>
<keyword evidence="4" id="KW-0456">Lyase</keyword>
<dbReference type="RefSeq" id="WP_017739699.1">
    <property type="nucleotide sequence ID" value="NZ_KQ976354.1"/>
</dbReference>
<reference evidence="6 7" key="1">
    <citation type="journal article" date="2013" name="Genome Biol. Evol.">
        <title>Genomes of Stigonematalean cyanobacteria (subsection V) and the evolution of oxygenic photosynthesis from prokaryotes to plastids.</title>
        <authorList>
            <person name="Dagan T."/>
            <person name="Roettger M."/>
            <person name="Stucken K."/>
            <person name="Landan G."/>
            <person name="Koch R."/>
            <person name="Major P."/>
            <person name="Gould S.B."/>
            <person name="Goremykin V.V."/>
            <person name="Rippka R."/>
            <person name="Tandeau de Marsac N."/>
            <person name="Gugger M."/>
            <person name="Lockhart P.J."/>
            <person name="Allen J.F."/>
            <person name="Brune I."/>
            <person name="Maus I."/>
            <person name="Puhler A."/>
            <person name="Martin W.F."/>
        </authorList>
    </citation>
    <scope>NUCLEOTIDE SEQUENCE [LARGE SCALE GENOMIC DNA]</scope>
    <source>
        <strain evidence="6 7">PCC 7110</strain>
    </source>
</reference>
<dbReference type="EMBL" id="ANNX02000027">
    <property type="protein sequence ID" value="KYC40484.1"/>
    <property type="molecule type" value="Genomic_DNA"/>
</dbReference>
<evidence type="ECO:0000313" key="7">
    <source>
        <dbReference type="Proteomes" id="UP000076925"/>
    </source>
</evidence>
<keyword evidence="2" id="KW-0479">Metal-binding</keyword>
<dbReference type="PANTHER" id="PTHR33337:SF40">
    <property type="entry name" value="CENP-V_GFA DOMAIN-CONTAINING PROTEIN-RELATED"/>
    <property type="match status" value="1"/>
</dbReference>
<dbReference type="STRING" id="128403.WA1_25515"/>
<comment type="caution">
    <text evidence="6">The sequence shown here is derived from an EMBL/GenBank/DDBJ whole genome shotgun (WGS) entry which is preliminary data.</text>
</comment>
<dbReference type="Gene3D" id="3.90.1590.10">
    <property type="entry name" value="glutathione-dependent formaldehyde- activating enzyme (gfa)"/>
    <property type="match status" value="1"/>
</dbReference>
<organism evidence="6 7">
    <name type="scientific">Scytonema hofmannii PCC 7110</name>
    <dbReference type="NCBI Taxonomy" id="128403"/>
    <lineage>
        <taxon>Bacteria</taxon>
        <taxon>Bacillati</taxon>
        <taxon>Cyanobacteriota</taxon>
        <taxon>Cyanophyceae</taxon>
        <taxon>Nostocales</taxon>
        <taxon>Scytonemataceae</taxon>
        <taxon>Scytonema</taxon>
    </lineage>
</organism>
<evidence type="ECO:0000256" key="3">
    <source>
        <dbReference type="ARBA" id="ARBA00022833"/>
    </source>
</evidence>
<dbReference type="Proteomes" id="UP000076925">
    <property type="component" value="Unassembled WGS sequence"/>
</dbReference>
<feature type="domain" description="CENP-V/GFA" evidence="5">
    <location>
        <begin position="1"/>
        <end position="135"/>
    </location>
</feature>
<name>A0A139X719_9CYAN</name>
<sequence length="135" mass="15239">MKGSCACGNIQYELKDKFLIANYCHCSTCRKVHGAAFGTFGHAKAEAFQWIQGEESLIGYRSSEGNVRNFCQICGSNMPSVFAEINYVRIPLATLDDDPETKPVVHLYVKSKVPWFEIADTLPQYPEVVDLREWV</sequence>
<dbReference type="AlphaFoldDB" id="A0A139X719"/>
<accession>A0A139X719</accession>